<keyword evidence="2" id="KW-1185">Reference proteome</keyword>
<dbReference type="EMBL" id="PQXL01000016">
    <property type="protein sequence ID" value="THV54964.1"/>
    <property type="molecule type" value="Genomic_DNA"/>
</dbReference>
<organism evidence="1 2">
    <name type="scientific">Botrytis galanthina</name>
    <dbReference type="NCBI Taxonomy" id="278940"/>
    <lineage>
        <taxon>Eukaryota</taxon>
        <taxon>Fungi</taxon>
        <taxon>Dikarya</taxon>
        <taxon>Ascomycota</taxon>
        <taxon>Pezizomycotina</taxon>
        <taxon>Leotiomycetes</taxon>
        <taxon>Helotiales</taxon>
        <taxon>Sclerotiniaceae</taxon>
        <taxon>Botrytis</taxon>
    </lineage>
</organism>
<dbReference type="Proteomes" id="UP000308671">
    <property type="component" value="Unassembled WGS sequence"/>
</dbReference>
<evidence type="ECO:0000313" key="2">
    <source>
        <dbReference type="Proteomes" id="UP000308671"/>
    </source>
</evidence>
<reference evidence="1 2" key="1">
    <citation type="submission" date="2017-12" db="EMBL/GenBank/DDBJ databases">
        <title>Comparative genomics of Botrytis spp.</title>
        <authorList>
            <person name="Valero-Jimenez C.A."/>
            <person name="Tapia P."/>
            <person name="Veloso J."/>
            <person name="Silva-Moreno E."/>
            <person name="Staats M."/>
            <person name="Valdes J.H."/>
            <person name="Van Kan J.A.L."/>
        </authorList>
    </citation>
    <scope>NUCLEOTIDE SEQUENCE [LARGE SCALE GENOMIC DNA]</scope>
    <source>
        <strain evidence="1 2">MUCL435</strain>
    </source>
</reference>
<sequence>MNIDITTSSSSLYSHTHSYTYMHTMQSCNHASHHNITVVAYICRALIRKGRLYTGRLRYEDRAEPIASDACSAFDED</sequence>
<name>A0A4S8RMJ5_9HELO</name>
<proteinExistence type="predicted"/>
<protein>
    <submittedName>
        <fullName evidence="1">Uncharacterized protein</fullName>
    </submittedName>
</protein>
<gene>
    <name evidence="1" type="ORF">BGAL_0016g00070</name>
</gene>
<evidence type="ECO:0000313" key="1">
    <source>
        <dbReference type="EMBL" id="THV54964.1"/>
    </source>
</evidence>
<comment type="caution">
    <text evidence="1">The sequence shown here is derived from an EMBL/GenBank/DDBJ whole genome shotgun (WGS) entry which is preliminary data.</text>
</comment>
<dbReference type="AlphaFoldDB" id="A0A4S8RMJ5"/>
<accession>A0A4S8RMJ5</accession>